<feature type="transmembrane region" description="Helical" evidence="2">
    <location>
        <begin position="36"/>
        <end position="57"/>
    </location>
</feature>
<feature type="compositionally biased region" description="Basic and acidic residues" evidence="1">
    <location>
        <begin position="143"/>
        <end position="169"/>
    </location>
</feature>
<dbReference type="AlphaFoldDB" id="A0A271KNT1"/>
<dbReference type="Proteomes" id="UP000215931">
    <property type="component" value="Unassembled WGS sequence"/>
</dbReference>
<name>A0A271KNT1_9HYPH</name>
<protein>
    <recommendedName>
        <fullName evidence="5">SLATT domain-containing protein</fullName>
    </recommendedName>
</protein>
<evidence type="ECO:0000256" key="1">
    <source>
        <dbReference type="SAM" id="MobiDB-lite"/>
    </source>
</evidence>
<keyword evidence="2" id="KW-0812">Transmembrane</keyword>
<dbReference type="OrthoDB" id="1437217at2"/>
<keyword evidence="2" id="KW-1133">Transmembrane helix</keyword>
<dbReference type="RefSeq" id="WP_029356699.1">
    <property type="nucleotide sequence ID" value="NZ_NPKH01000001.1"/>
</dbReference>
<reference evidence="3 4" key="1">
    <citation type="submission" date="2017-08" db="EMBL/GenBank/DDBJ databases">
        <title>Mesorhizobium wenxinae sp. nov., a novel rhizobial species isolated from root nodules of chickpea (Cicer arietinum L.).</title>
        <authorList>
            <person name="Zhang J."/>
        </authorList>
    </citation>
    <scope>NUCLEOTIDE SEQUENCE [LARGE SCALE GENOMIC DNA]</scope>
    <source>
        <strain evidence="4">WYCCWR 10019</strain>
    </source>
</reference>
<keyword evidence="2" id="KW-0472">Membrane</keyword>
<evidence type="ECO:0008006" key="5">
    <source>
        <dbReference type="Google" id="ProtNLM"/>
    </source>
</evidence>
<evidence type="ECO:0000256" key="2">
    <source>
        <dbReference type="SAM" id="Phobius"/>
    </source>
</evidence>
<organism evidence="3 4">
    <name type="scientific">Mesorhizobium wenxiniae</name>
    <dbReference type="NCBI Taxonomy" id="2014805"/>
    <lineage>
        <taxon>Bacteria</taxon>
        <taxon>Pseudomonadati</taxon>
        <taxon>Pseudomonadota</taxon>
        <taxon>Alphaproteobacteria</taxon>
        <taxon>Hyphomicrobiales</taxon>
        <taxon>Phyllobacteriaceae</taxon>
        <taxon>Mesorhizobium</taxon>
    </lineage>
</organism>
<sequence>MPDVTRERVRDELLRMEEDCIHSGKAHFNASARWAVWNYVFGIPSVILSTAAGAAFFKDYPVAAGSMALCVAVLTSLMTFLKPGEKSADHKSSGDQYLALRNNSRVFREVELDNTPDAETVLTALKGFTTRRDELNQASPAFSDRDFKRARDGINAGEPKHAVDKGSHQ</sequence>
<gene>
    <name evidence="3" type="ORF">CIT31_00655</name>
</gene>
<evidence type="ECO:0000313" key="3">
    <source>
        <dbReference type="EMBL" id="PAP97422.1"/>
    </source>
</evidence>
<feature type="region of interest" description="Disordered" evidence="1">
    <location>
        <begin position="139"/>
        <end position="169"/>
    </location>
</feature>
<feature type="transmembrane region" description="Helical" evidence="2">
    <location>
        <begin position="63"/>
        <end position="81"/>
    </location>
</feature>
<keyword evidence="4" id="KW-1185">Reference proteome</keyword>
<dbReference type="NCBIfam" id="NF033632">
    <property type="entry name" value="SLATT_4"/>
    <property type="match status" value="1"/>
</dbReference>
<comment type="caution">
    <text evidence="3">The sequence shown here is derived from an EMBL/GenBank/DDBJ whole genome shotgun (WGS) entry which is preliminary data.</text>
</comment>
<dbReference type="EMBL" id="NPKH01000001">
    <property type="protein sequence ID" value="PAP97422.1"/>
    <property type="molecule type" value="Genomic_DNA"/>
</dbReference>
<evidence type="ECO:0000313" key="4">
    <source>
        <dbReference type="Proteomes" id="UP000215931"/>
    </source>
</evidence>
<accession>A0A271KNT1</accession>
<proteinExistence type="predicted"/>